<gene>
    <name evidence="2" type="ORF">BSZ32_02750</name>
</gene>
<keyword evidence="1" id="KW-0472">Membrane</keyword>
<keyword evidence="3" id="KW-1185">Reference proteome</keyword>
<feature type="transmembrane region" description="Helical" evidence="1">
    <location>
        <begin position="79"/>
        <end position="101"/>
    </location>
</feature>
<keyword evidence="1" id="KW-0812">Transmembrane</keyword>
<dbReference type="GO" id="GO:0015097">
    <property type="term" value="F:mercury ion transmembrane transporter activity"/>
    <property type="evidence" value="ECO:0007669"/>
    <property type="project" value="InterPro"/>
</dbReference>
<dbReference type="AlphaFoldDB" id="A0A2S7TXQ3"/>
<evidence type="ECO:0000313" key="2">
    <source>
        <dbReference type="EMBL" id="PQJ27518.1"/>
    </source>
</evidence>
<comment type="caution">
    <text evidence="2">The sequence shown here is derived from an EMBL/GenBank/DDBJ whole genome shotgun (WGS) entry which is preliminary data.</text>
</comment>
<evidence type="ECO:0000256" key="1">
    <source>
        <dbReference type="SAM" id="Phobius"/>
    </source>
</evidence>
<evidence type="ECO:0008006" key="4">
    <source>
        <dbReference type="Google" id="ProtNLM"/>
    </source>
</evidence>
<dbReference type="GO" id="GO:0016020">
    <property type="term" value="C:membrane"/>
    <property type="evidence" value="ECO:0007669"/>
    <property type="project" value="InterPro"/>
</dbReference>
<dbReference type="InterPro" id="IPR004891">
    <property type="entry name" value="Mercury-R_MerC"/>
</dbReference>
<dbReference type="EMBL" id="MQWA01000001">
    <property type="protein sequence ID" value="PQJ27518.1"/>
    <property type="molecule type" value="Genomic_DNA"/>
</dbReference>
<organism evidence="2 3">
    <name type="scientific">Rubritalea profundi</name>
    <dbReference type="NCBI Taxonomy" id="1658618"/>
    <lineage>
        <taxon>Bacteria</taxon>
        <taxon>Pseudomonadati</taxon>
        <taxon>Verrucomicrobiota</taxon>
        <taxon>Verrucomicrobiia</taxon>
        <taxon>Verrucomicrobiales</taxon>
        <taxon>Rubritaleaceae</taxon>
        <taxon>Rubritalea</taxon>
    </lineage>
</organism>
<evidence type="ECO:0000313" key="3">
    <source>
        <dbReference type="Proteomes" id="UP000239907"/>
    </source>
</evidence>
<dbReference type="RefSeq" id="WP_105042007.1">
    <property type="nucleotide sequence ID" value="NZ_MQWA01000001.1"/>
</dbReference>
<name>A0A2S7TXQ3_9BACT</name>
<dbReference type="Pfam" id="PF03203">
    <property type="entry name" value="MerC"/>
    <property type="match status" value="1"/>
</dbReference>
<feature type="transmembrane region" description="Helical" evidence="1">
    <location>
        <begin position="20"/>
        <end position="40"/>
    </location>
</feature>
<feature type="transmembrane region" description="Helical" evidence="1">
    <location>
        <begin position="52"/>
        <end position="73"/>
    </location>
</feature>
<keyword evidence="1" id="KW-1133">Transmembrane helix</keyword>
<reference evidence="2 3" key="1">
    <citation type="submission" date="2016-12" db="EMBL/GenBank/DDBJ databases">
        <title>Study of bacterial adaptation to deep sea.</title>
        <authorList>
            <person name="Song J."/>
            <person name="Yoshizawa S."/>
            <person name="Kogure K."/>
        </authorList>
    </citation>
    <scope>NUCLEOTIDE SEQUENCE [LARGE SCALE GENOMIC DNA]</scope>
    <source>
        <strain evidence="2 3">SAORIC-165</strain>
    </source>
</reference>
<protein>
    <recommendedName>
        <fullName evidence="4">MerC mercury resistance protein</fullName>
    </recommendedName>
</protein>
<dbReference type="Proteomes" id="UP000239907">
    <property type="component" value="Unassembled WGS sequence"/>
</dbReference>
<dbReference type="OrthoDB" id="196010at2"/>
<proteinExistence type="predicted"/>
<accession>A0A2S7TXQ3</accession>
<sequence>MNTSRSFNSYFSLSHADRVGAIASVLCAIHCGLAPVLLILMPTFGKIWAHPASHALVALFIVPLAIFSIYKGFRLHRKPWVLSIAVVGIAFVLIGAILPAFSHGRIGSNKHAVPVAESNQTVENSSKTDLGTCSSCDSTGEYDEKPSSAVDDNTACVDACCPSVEINDIGEMSLHIPPAAIITTLGGFFLIAAHIGNLCQCGHACRVKECCNE</sequence>